<feature type="transmembrane region" description="Helical" evidence="7">
    <location>
        <begin position="100"/>
        <end position="124"/>
    </location>
</feature>
<organism evidence="8 9">
    <name type="scientific">Clostridium ragsdalei P11</name>
    <dbReference type="NCBI Taxonomy" id="1353534"/>
    <lineage>
        <taxon>Bacteria</taxon>
        <taxon>Bacillati</taxon>
        <taxon>Bacillota</taxon>
        <taxon>Clostridia</taxon>
        <taxon>Eubacteriales</taxon>
        <taxon>Clostridiaceae</taxon>
        <taxon>Clostridium</taxon>
    </lineage>
</organism>
<dbReference type="RefSeq" id="WP_154105029.1">
    <property type="nucleotide sequence ID" value="NZ_LROS01000075.1"/>
</dbReference>
<feature type="transmembrane region" description="Helical" evidence="7">
    <location>
        <begin position="280"/>
        <end position="297"/>
    </location>
</feature>
<evidence type="ECO:0000256" key="4">
    <source>
        <dbReference type="ARBA" id="ARBA00022692"/>
    </source>
</evidence>
<sequence length="373" mass="41412">MITQNDKLGKNFLIMIIFMLIFPILFSSISVLMPSFHFSLPNIQFKSLTDNKMLQGFSTIFLSIILEAFPFIMVGTILASIIQIFVTEETLAKIIPKNKFLGLLSAALIGLVFPICDCAIVPVVRKLIKKGMPLHIGITFMLSVPIINPVVLASTYYAFSNNIYIVIMRGGLGIIGAMIIGNVISIICDNSSVLKKVDMDLQYHHRHYHQHDSDCQCGCGHSHYNSGKKHNIGLTIMEVVDHTTIELNDVGKFVIIGAFLSSLMQTVVPRKYILLVGHDKIYSILVMIGLAFLLAVCSETDAFIARTFVGQFTTGSIIAFLIFGPMIDIKNTLMLSETFKSRFIIKLIFVIFTVCFIIGAVVNYLPFKGGLIL</sequence>
<feature type="transmembrane region" description="Helical" evidence="7">
    <location>
        <begin position="12"/>
        <end position="33"/>
    </location>
</feature>
<dbReference type="Pfam" id="PF03773">
    <property type="entry name" value="ArsP_1"/>
    <property type="match status" value="1"/>
</dbReference>
<gene>
    <name evidence="8" type="ORF">CLRAG_37260</name>
</gene>
<evidence type="ECO:0000256" key="2">
    <source>
        <dbReference type="ARBA" id="ARBA00006386"/>
    </source>
</evidence>
<dbReference type="GO" id="GO:0005886">
    <property type="term" value="C:plasma membrane"/>
    <property type="evidence" value="ECO:0007669"/>
    <property type="project" value="UniProtKB-SubCell"/>
</dbReference>
<evidence type="ECO:0000313" key="9">
    <source>
        <dbReference type="Proteomes" id="UP000093954"/>
    </source>
</evidence>
<dbReference type="Proteomes" id="UP000093954">
    <property type="component" value="Unassembled WGS sequence"/>
</dbReference>
<comment type="similarity">
    <text evidence="2">Belongs to the UPF0718 family.</text>
</comment>
<name>A0A1A6AJ89_9CLOT</name>
<dbReference type="EMBL" id="LROS01000075">
    <property type="protein sequence ID" value="OBR90119.1"/>
    <property type="molecule type" value="Genomic_DNA"/>
</dbReference>
<dbReference type="PANTHER" id="PTHR34184:SF4">
    <property type="entry name" value="UPF0718 PROTEIN YCGR"/>
    <property type="match status" value="1"/>
</dbReference>
<feature type="transmembrane region" description="Helical" evidence="7">
    <location>
        <begin position="303"/>
        <end position="323"/>
    </location>
</feature>
<evidence type="ECO:0000256" key="5">
    <source>
        <dbReference type="ARBA" id="ARBA00022989"/>
    </source>
</evidence>
<evidence type="ECO:0000256" key="6">
    <source>
        <dbReference type="ARBA" id="ARBA00023136"/>
    </source>
</evidence>
<reference evidence="8 9" key="1">
    <citation type="journal article" date="2012" name="Front. Microbiol.">
        <title>Draft Genome Sequence of the Virulent Strain 01-B526 of the Fish Pathogen Aeromonas salmonicida.</title>
        <authorList>
            <person name="Charette S.J."/>
            <person name="Brochu F."/>
            <person name="Boyle B."/>
            <person name="Filion G."/>
            <person name="Tanaka K.H."/>
            <person name="Derome N."/>
        </authorList>
    </citation>
    <scope>NUCLEOTIDE SEQUENCE [LARGE SCALE GENOMIC DNA]</scope>
    <source>
        <strain evidence="8 9">P11</strain>
    </source>
</reference>
<keyword evidence="6 7" id="KW-0472">Membrane</keyword>
<dbReference type="PANTHER" id="PTHR34184">
    <property type="entry name" value="UPF0718 PROTEIN YCGR"/>
    <property type="match status" value="1"/>
</dbReference>
<protein>
    <submittedName>
        <fullName evidence="8">Putative two-component membrane permease complex subunit</fullName>
    </submittedName>
</protein>
<feature type="transmembrane region" description="Helical" evidence="7">
    <location>
        <begin position="53"/>
        <end position="79"/>
    </location>
</feature>
<comment type="subcellular location">
    <subcellularLocation>
        <location evidence="1">Cell membrane</location>
        <topology evidence="1">Multi-pass membrane protein</topology>
    </subcellularLocation>
</comment>
<feature type="transmembrane region" description="Helical" evidence="7">
    <location>
        <begin position="166"/>
        <end position="187"/>
    </location>
</feature>
<comment type="caution">
    <text evidence="8">The sequence shown here is derived from an EMBL/GenBank/DDBJ whole genome shotgun (WGS) entry which is preliminary data.</text>
</comment>
<keyword evidence="9" id="KW-1185">Reference proteome</keyword>
<proteinExistence type="inferred from homology"/>
<feature type="transmembrane region" description="Helical" evidence="7">
    <location>
        <begin position="343"/>
        <end position="365"/>
    </location>
</feature>
<keyword evidence="3" id="KW-1003">Cell membrane</keyword>
<dbReference type="InterPro" id="IPR052923">
    <property type="entry name" value="UPF0718"/>
</dbReference>
<keyword evidence="5 7" id="KW-1133">Transmembrane helix</keyword>
<dbReference type="PATRIC" id="fig|1353534.3.peg.3790"/>
<evidence type="ECO:0000256" key="7">
    <source>
        <dbReference type="SAM" id="Phobius"/>
    </source>
</evidence>
<feature type="transmembrane region" description="Helical" evidence="7">
    <location>
        <begin position="136"/>
        <end position="159"/>
    </location>
</feature>
<evidence type="ECO:0000313" key="8">
    <source>
        <dbReference type="EMBL" id="OBR90119.1"/>
    </source>
</evidence>
<accession>A0A1A6AJ89</accession>
<evidence type="ECO:0000256" key="3">
    <source>
        <dbReference type="ARBA" id="ARBA00022475"/>
    </source>
</evidence>
<keyword evidence="4 7" id="KW-0812">Transmembrane</keyword>
<evidence type="ECO:0000256" key="1">
    <source>
        <dbReference type="ARBA" id="ARBA00004651"/>
    </source>
</evidence>
<dbReference type="AlphaFoldDB" id="A0A1A6AJ89"/>
<dbReference type="InterPro" id="IPR005524">
    <property type="entry name" value="DUF318"/>
</dbReference>
<feature type="transmembrane region" description="Helical" evidence="7">
    <location>
        <begin position="250"/>
        <end position="268"/>
    </location>
</feature>